<feature type="domain" description="F-box" evidence="1">
    <location>
        <begin position="27"/>
        <end position="75"/>
    </location>
</feature>
<gene>
    <name evidence="2" type="ORF">CCMA1212_005044</name>
</gene>
<reference evidence="2 3" key="1">
    <citation type="submission" date="2018-01" db="EMBL/GenBank/DDBJ databases">
        <title>Genome characterization of the sugarcane-associated fungus Trichoderma ghanense CCMA-1212 and their application in lignocelulose bioconversion.</title>
        <authorList>
            <person name="Steindorff A.S."/>
            <person name="Mendes T.D."/>
            <person name="Vilela E.S.D."/>
            <person name="Rodrigues D.S."/>
            <person name="Formighieri E.F."/>
            <person name="Melo I.S."/>
            <person name="Favaro L.C.L."/>
        </authorList>
    </citation>
    <scope>NUCLEOTIDE SEQUENCE [LARGE SCALE GENOMIC DNA]</scope>
    <source>
        <strain evidence="2 3">CCMA-1212</strain>
    </source>
</reference>
<comment type="caution">
    <text evidence="2">The sequence shown here is derived from an EMBL/GenBank/DDBJ whole genome shotgun (WGS) entry which is preliminary data.</text>
</comment>
<dbReference type="InterPro" id="IPR001810">
    <property type="entry name" value="F-box_dom"/>
</dbReference>
<dbReference type="RefSeq" id="XP_073558715.1">
    <property type="nucleotide sequence ID" value="XM_073702325.1"/>
</dbReference>
<keyword evidence="3" id="KW-1185">Reference proteome</keyword>
<dbReference type="EMBL" id="PPTA01000006">
    <property type="protein sequence ID" value="TFB02514.1"/>
    <property type="molecule type" value="Genomic_DNA"/>
</dbReference>
<accession>A0ABY2H2P4</accession>
<sequence length="458" mass="52071">MRCLRFLRRLLGEGRRHHRDHDQKSPGAAILQLPLDILFLITSHLALHDEFLLSHTCKALRQVVFHHWNIEIPRLSFEDQIGFWVGLAYTLPNRRVCLKCCKLHPIDASDVPAAFRAVRSRGVPCRVNYSRGIEIEGYSVQHYHVQLALKLSRLGSVHQQYLAALLDPYTRTGRSLIPPLAESYAAEPRIINQRFILREEWNISNNTGTALPLFSDKTCLHLPVCPHMRMAFGGPARSRSWKESSIRWMGHMSHNNTSDSMQQLEESTLLKEVTLLEDGIELAYESPGRWIFNSCLHCPTDFAIMVSTDEREATIRAWHDFGREGSPLDISWKAHVTDGNAHWLDKNALHRLICSVLNWVIAANLKTGFIFPSPPSDPSRPRPVLIPTSLDRKTRAQLHLMATSCTHRFGSGRDYLRAVCISLLALATDYWLLDVFLRAHAALLHFSQQLGASDHASN</sequence>
<dbReference type="PROSITE" id="PS50181">
    <property type="entry name" value="FBOX"/>
    <property type="match status" value="1"/>
</dbReference>
<organism evidence="2 3">
    <name type="scientific">Trichoderma ghanense</name>
    <dbReference type="NCBI Taxonomy" id="65468"/>
    <lineage>
        <taxon>Eukaryota</taxon>
        <taxon>Fungi</taxon>
        <taxon>Dikarya</taxon>
        <taxon>Ascomycota</taxon>
        <taxon>Pezizomycotina</taxon>
        <taxon>Sordariomycetes</taxon>
        <taxon>Hypocreomycetidae</taxon>
        <taxon>Hypocreales</taxon>
        <taxon>Hypocreaceae</taxon>
        <taxon>Trichoderma</taxon>
    </lineage>
</organism>
<dbReference type="Proteomes" id="UP001642720">
    <property type="component" value="Unassembled WGS sequence"/>
</dbReference>
<name>A0ABY2H2P4_9HYPO</name>
<evidence type="ECO:0000259" key="1">
    <source>
        <dbReference type="PROSITE" id="PS50181"/>
    </source>
</evidence>
<dbReference type="InterPro" id="IPR036047">
    <property type="entry name" value="F-box-like_dom_sf"/>
</dbReference>
<evidence type="ECO:0000313" key="3">
    <source>
        <dbReference type="Proteomes" id="UP001642720"/>
    </source>
</evidence>
<dbReference type="SUPFAM" id="SSF81383">
    <property type="entry name" value="F-box domain"/>
    <property type="match status" value="1"/>
</dbReference>
<dbReference type="Pfam" id="PF00646">
    <property type="entry name" value="F-box"/>
    <property type="match status" value="1"/>
</dbReference>
<dbReference type="GeneID" id="300576775"/>
<protein>
    <recommendedName>
        <fullName evidence="1">F-box domain-containing protein</fullName>
    </recommendedName>
</protein>
<proteinExistence type="predicted"/>
<evidence type="ECO:0000313" key="2">
    <source>
        <dbReference type="EMBL" id="TFB02514.1"/>
    </source>
</evidence>